<keyword evidence="3" id="KW-1003">Cell membrane</keyword>
<feature type="transmembrane region" description="Helical" evidence="8">
    <location>
        <begin position="75"/>
        <end position="104"/>
    </location>
</feature>
<feature type="transmembrane region" description="Helical" evidence="8">
    <location>
        <begin position="342"/>
        <end position="363"/>
    </location>
</feature>
<dbReference type="GO" id="GO:0042773">
    <property type="term" value="P:ATP synthesis coupled electron transport"/>
    <property type="evidence" value="ECO:0007669"/>
    <property type="project" value="InterPro"/>
</dbReference>
<evidence type="ECO:0000259" key="9">
    <source>
        <dbReference type="Pfam" id="PF00361"/>
    </source>
</evidence>
<keyword evidence="11" id="KW-1185">Reference proteome</keyword>
<feature type="transmembrane region" description="Helical" evidence="8">
    <location>
        <begin position="35"/>
        <end position="55"/>
    </location>
</feature>
<reference evidence="10 11" key="1">
    <citation type="submission" date="2019-03" db="EMBL/GenBank/DDBJ databases">
        <title>The genome sequence of Nitrosococcus wardiae strain D1FHST reveals the archetypal metabolic capacity of ammonia-oxidizing Gammaproteobacteria.</title>
        <authorList>
            <person name="Wang L."/>
            <person name="Lim C.K."/>
            <person name="Hanson T.E."/>
            <person name="Dang H."/>
            <person name="Klotz M.G."/>
        </authorList>
    </citation>
    <scope>NUCLEOTIDE SEQUENCE [LARGE SCALE GENOMIC DNA]</scope>
    <source>
        <strain evidence="10 11">D1FHS</strain>
    </source>
</reference>
<dbReference type="AlphaFoldDB" id="A0A4P7BYH6"/>
<evidence type="ECO:0000256" key="1">
    <source>
        <dbReference type="ARBA" id="ARBA00004651"/>
    </source>
</evidence>
<comment type="similarity">
    <text evidence="2">Belongs to the CPA3 antiporters (TC 2.A.63) subunit D family.</text>
</comment>
<evidence type="ECO:0000256" key="6">
    <source>
        <dbReference type="ARBA" id="ARBA00023136"/>
    </source>
</evidence>
<evidence type="ECO:0000256" key="5">
    <source>
        <dbReference type="ARBA" id="ARBA00022989"/>
    </source>
</evidence>
<name>A0A4P7BYH6_9GAMM</name>
<feature type="transmembrane region" description="Helical" evidence="8">
    <location>
        <begin position="305"/>
        <end position="322"/>
    </location>
</feature>
<keyword evidence="5 8" id="KW-1133">Transmembrane helix</keyword>
<evidence type="ECO:0000256" key="7">
    <source>
        <dbReference type="RuleBase" id="RU000320"/>
    </source>
</evidence>
<dbReference type="Pfam" id="PF00361">
    <property type="entry name" value="Proton_antipo_M"/>
    <property type="match status" value="1"/>
</dbReference>
<dbReference type="InterPro" id="IPR003918">
    <property type="entry name" value="NADH_UbQ_OxRdtase"/>
</dbReference>
<dbReference type="PRINTS" id="PR01437">
    <property type="entry name" value="NUOXDRDTASE4"/>
</dbReference>
<gene>
    <name evidence="10" type="ORF">E3U44_12460</name>
</gene>
<dbReference type="PANTHER" id="PTHR42703:SF1">
    <property type="entry name" value="NA(+)_H(+) ANTIPORTER SUBUNIT D1"/>
    <property type="match status" value="1"/>
</dbReference>
<dbReference type="Proteomes" id="UP000294325">
    <property type="component" value="Chromosome"/>
</dbReference>
<evidence type="ECO:0000313" key="11">
    <source>
        <dbReference type="Proteomes" id="UP000294325"/>
    </source>
</evidence>
<accession>A0A4P7BYH6</accession>
<proteinExistence type="inferred from homology"/>
<dbReference type="PANTHER" id="PTHR42703">
    <property type="entry name" value="NADH DEHYDROGENASE"/>
    <property type="match status" value="1"/>
</dbReference>
<feature type="transmembrane region" description="Helical" evidence="8">
    <location>
        <begin position="460"/>
        <end position="487"/>
    </location>
</feature>
<dbReference type="RefSeq" id="WP_134358498.1">
    <property type="nucleotide sequence ID" value="NZ_CP038033.1"/>
</dbReference>
<evidence type="ECO:0000256" key="2">
    <source>
        <dbReference type="ARBA" id="ARBA00005346"/>
    </source>
</evidence>
<keyword evidence="4 7" id="KW-0812">Transmembrane</keyword>
<feature type="transmembrane region" description="Helical" evidence="8">
    <location>
        <begin position="116"/>
        <end position="133"/>
    </location>
</feature>
<feature type="transmembrane region" description="Helical" evidence="8">
    <location>
        <begin position="139"/>
        <end position="159"/>
    </location>
</feature>
<feature type="transmembrane region" description="Helical" evidence="8">
    <location>
        <begin position="171"/>
        <end position="193"/>
    </location>
</feature>
<feature type="domain" description="NADH:quinone oxidoreductase/Mrp antiporter transmembrane" evidence="9">
    <location>
        <begin position="137"/>
        <end position="427"/>
    </location>
</feature>
<evidence type="ECO:0000256" key="3">
    <source>
        <dbReference type="ARBA" id="ARBA00022475"/>
    </source>
</evidence>
<keyword evidence="6 8" id="KW-0472">Membrane</keyword>
<dbReference type="InterPro" id="IPR050586">
    <property type="entry name" value="CPA3_Na-H_Antiporter_D"/>
</dbReference>
<feature type="transmembrane region" description="Helical" evidence="8">
    <location>
        <begin position="247"/>
        <end position="267"/>
    </location>
</feature>
<dbReference type="OrthoDB" id="9768329at2"/>
<feature type="transmembrane region" description="Helical" evidence="8">
    <location>
        <begin position="375"/>
        <end position="396"/>
    </location>
</feature>
<comment type="subcellular location">
    <subcellularLocation>
        <location evidence="1">Cell membrane</location>
        <topology evidence="1">Multi-pass membrane protein</topology>
    </subcellularLocation>
    <subcellularLocation>
        <location evidence="7">Membrane</location>
        <topology evidence="7">Multi-pass membrane protein</topology>
    </subcellularLocation>
</comment>
<evidence type="ECO:0000313" key="10">
    <source>
        <dbReference type="EMBL" id="QBQ55233.1"/>
    </source>
</evidence>
<dbReference type="KEGG" id="nwr:E3U44_12460"/>
<dbReference type="EMBL" id="CP038033">
    <property type="protein sequence ID" value="QBQ55233.1"/>
    <property type="molecule type" value="Genomic_DNA"/>
</dbReference>
<organism evidence="10 11">
    <name type="scientific">Nitrosococcus wardiae</name>
    <dbReference type="NCBI Taxonomy" id="1814290"/>
    <lineage>
        <taxon>Bacteria</taxon>
        <taxon>Pseudomonadati</taxon>
        <taxon>Pseudomonadota</taxon>
        <taxon>Gammaproteobacteria</taxon>
        <taxon>Chromatiales</taxon>
        <taxon>Chromatiaceae</taxon>
        <taxon>Nitrosococcus</taxon>
    </lineage>
</organism>
<feature type="transmembrane region" description="Helical" evidence="8">
    <location>
        <begin position="273"/>
        <end position="293"/>
    </location>
</feature>
<dbReference type="GO" id="GO:0008137">
    <property type="term" value="F:NADH dehydrogenase (ubiquinone) activity"/>
    <property type="evidence" value="ECO:0007669"/>
    <property type="project" value="InterPro"/>
</dbReference>
<feature type="transmembrane region" description="Helical" evidence="8">
    <location>
        <begin position="12"/>
        <end position="28"/>
    </location>
</feature>
<dbReference type="GO" id="GO:0005886">
    <property type="term" value="C:plasma membrane"/>
    <property type="evidence" value="ECO:0007669"/>
    <property type="project" value="UniProtKB-SubCell"/>
</dbReference>
<dbReference type="InterPro" id="IPR001750">
    <property type="entry name" value="ND/Mrp_TM"/>
</dbReference>
<feature type="transmembrane region" description="Helical" evidence="8">
    <location>
        <begin position="213"/>
        <end position="235"/>
    </location>
</feature>
<sequence length="496" mass="52910">MEPPNFSAHWPAWIMVLPLVGALLAFTVPRYKSLIGLITAIGVLLLGVALTQQVLAEGPQRYAIGGWRAPLGIEFYVDGLSALMLLLAALVGVFTSLYGAAYFGSKENPHYAHERAYFWPLWLFLWAALNGLFLTADIFNAYVTLELIGLASVGLVGLSGQAAALGAAMRYLLVSLLGSLFYLLGVGLLYAGYHTVDMVSLGQAIQAGPLPRAALTLMGVGLLLKTALFPLHFWLPPAHADAPTPVSSILSALVVKATFYLLLRLWFIVFPDATTAAAANLLGLLGAFAILWGSIQALQTQRLKLLVAYSTVAQLGYLFLVFPLTQETATAFTAWSGGLYHALAHGLAKGGMFLAAGTVLYALQHDRIQDLNGISQHLPVTLFAFGLAGVSLMGLPPSGGFLAKWSLLTAAIASHQWGWAFIIVLGGLLASGYVFRVLARAFAQVPSTANYRPVPWFMEWSALLLALMAVALGLIAQTPLTLIGIGAPVPDKELLL</sequence>
<evidence type="ECO:0000256" key="8">
    <source>
        <dbReference type="SAM" id="Phobius"/>
    </source>
</evidence>
<feature type="transmembrane region" description="Helical" evidence="8">
    <location>
        <begin position="416"/>
        <end position="439"/>
    </location>
</feature>
<protein>
    <submittedName>
        <fullName evidence="10">Oxidoreductase</fullName>
    </submittedName>
</protein>
<evidence type="ECO:0000256" key="4">
    <source>
        <dbReference type="ARBA" id="ARBA00022692"/>
    </source>
</evidence>